<keyword evidence="8" id="KW-1185">Reference proteome</keyword>
<dbReference type="Gene3D" id="3.40.190.10">
    <property type="entry name" value="Periplasmic binding protein-like II"/>
    <property type="match status" value="1"/>
</dbReference>
<comment type="subcellular location">
    <subcellularLocation>
        <location evidence="1">Periplasm</location>
    </subcellularLocation>
</comment>
<keyword evidence="3" id="KW-0813">Transport</keyword>
<dbReference type="Pfam" id="PF00496">
    <property type="entry name" value="SBP_bac_5"/>
    <property type="match status" value="1"/>
</dbReference>
<evidence type="ECO:0000259" key="6">
    <source>
        <dbReference type="Pfam" id="PF00496"/>
    </source>
</evidence>
<protein>
    <submittedName>
        <fullName evidence="7">ABC transporter substrate-binding protein</fullName>
    </submittedName>
</protein>
<comment type="similarity">
    <text evidence="2">Belongs to the bacterial solute-binding protein 5 family.</text>
</comment>
<proteinExistence type="inferred from homology"/>
<sequence>MRWSVPRRAFAAAVLALGAIPVAGCQKTDTGKTDVTVIGEPPAMADPAAGPLTTPQSVLLGNVAQGLVRFDAVGQIVPGIAERWNVTDDGMSYIFRLETAQWPNGRKITAEQVARILRRQLAARSENRLKDTLGAVSEIKAMTDRVIEITLKAPRPNMLALLAQPEFAIVYQNEGTGPFRMAPNSKRPGVDLVRSVTNLDDEVTRKEEVVLEGALAPAAVRAFLQGKTDLVLGGTYVDLPYTRAQKLPKNALRFDPAAGLFGLVPARADGPLADAGLRRLLSQAIDRQALIDALNVPGLLPRATVLEPGLDGVEDPVAPEWMSTPLDQRRPALVQAAGQQLSGIDKPVLRVALSDGPGARVLLNRLATDWGALGIRVEAAPQAKDADLVLVDLVAPSNSAAWFLRSFRCGQAAICDPSADQLLDGARNTTVPLQRYAFLTQAAQLIDQQQLFIPIAAPIRWSLVSDRVQGFAVNRFARHTLTGLTDRLDRDRNE</sequence>
<dbReference type="Gene3D" id="3.10.105.10">
    <property type="entry name" value="Dipeptide-binding Protein, Domain 3"/>
    <property type="match status" value="1"/>
</dbReference>
<dbReference type="PANTHER" id="PTHR30290">
    <property type="entry name" value="PERIPLASMIC BINDING COMPONENT OF ABC TRANSPORTER"/>
    <property type="match status" value="1"/>
</dbReference>
<evidence type="ECO:0000256" key="3">
    <source>
        <dbReference type="ARBA" id="ARBA00022448"/>
    </source>
</evidence>
<evidence type="ECO:0000256" key="5">
    <source>
        <dbReference type="SAM" id="SignalP"/>
    </source>
</evidence>
<comment type="caution">
    <text evidence="7">The sequence shown here is derived from an EMBL/GenBank/DDBJ whole genome shotgun (WGS) entry which is preliminary data.</text>
</comment>
<organism evidence="7 8">
    <name type="scientific">Sphingomonas telluris</name>
    <dbReference type="NCBI Taxonomy" id="2907998"/>
    <lineage>
        <taxon>Bacteria</taxon>
        <taxon>Pseudomonadati</taxon>
        <taxon>Pseudomonadota</taxon>
        <taxon>Alphaproteobacteria</taxon>
        <taxon>Sphingomonadales</taxon>
        <taxon>Sphingomonadaceae</taxon>
        <taxon>Sphingomonas</taxon>
    </lineage>
</organism>
<dbReference type="InterPro" id="IPR039424">
    <property type="entry name" value="SBP_5"/>
</dbReference>
<reference evidence="7 8" key="1">
    <citation type="submission" date="2022-03" db="EMBL/GenBank/DDBJ databases">
        <authorList>
            <person name="Jo J.-H."/>
            <person name="Im W.-T."/>
        </authorList>
    </citation>
    <scope>NUCLEOTIDE SEQUENCE [LARGE SCALE GENOMIC DNA]</scope>
    <source>
        <strain evidence="7 8">SM33</strain>
    </source>
</reference>
<evidence type="ECO:0000256" key="1">
    <source>
        <dbReference type="ARBA" id="ARBA00004418"/>
    </source>
</evidence>
<gene>
    <name evidence="7" type="ORF">LZ016_01770</name>
</gene>
<accession>A0ABS9VIN5</accession>
<dbReference type="Gene3D" id="3.90.76.10">
    <property type="entry name" value="Dipeptide-binding Protein, Domain 1"/>
    <property type="match status" value="1"/>
</dbReference>
<feature type="signal peptide" evidence="5">
    <location>
        <begin position="1"/>
        <end position="24"/>
    </location>
</feature>
<dbReference type="RefSeq" id="WP_241445444.1">
    <property type="nucleotide sequence ID" value="NZ_JAKZHW010000001.1"/>
</dbReference>
<feature type="chain" id="PRO_5047214209" evidence="5">
    <location>
        <begin position="25"/>
        <end position="494"/>
    </location>
</feature>
<evidence type="ECO:0000256" key="2">
    <source>
        <dbReference type="ARBA" id="ARBA00005695"/>
    </source>
</evidence>
<name>A0ABS9VIN5_9SPHN</name>
<dbReference type="EMBL" id="JAKZHW010000001">
    <property type="protein sequence ID" value="MCH8614835.1"/>
    <property type="molecule type" value="Genomic_DNA"/>
</dbReference>
<evidence type="ECO:0000313" key="7">
    <source>
        <dbReference type="EMBL" id="MCH8614835.1"/>
    </source>
</evidence>
<dbReference type="Proteomes" id="UP001203058">
    <property type="component" value="Unassembled WGS sequence"/>
</dbReference>
<dbReference type="SUPFAM" id="SSF53850">
    <property type="entry name" value="Periplasmic binding protein-like II"/>
    <property type="match status" value="1"/>
</dbReference>
<keyword evidence="4 5" id="KW-0732">Signal</keyword>
<feature type="domain" description="Solute-binding protein family 5" evidence="6">
    <location>
        <begin position="75"/>
        <end position="383"/>
    </location>
</feature>
<dbReference type="PANTHER" id="PTHR30290:SF10">
    <property type="entry name" value="PERIPLASMIC OLIGOPEPTIDE-BINDING PROTEIN-RELATED"/>
    <property type="match status" value="1"/>
</dbReference>
<dbReference type="InterPro" id="IPR000914">
    <property type="entry name" value="SBP_5_dom"/>
</dbReference>
<evidence type="ECO:0000313" key="8">
    <source>
        <dbReference type="Proteomes" id="UP001203058"/>
    </source>
</evidence>
<evidence type="ECO:0000256" key="4">
    <source>
        <dbReference type="ARBA" id="ARBA00022729"/>
    </source>
</evidence>